<keyword evidence="2" id="KW-1185">Reference proteome</keyword>
<sequence>MTIVTTRADAIGQDFSGSDMIETTGFANAGDGGEGRYCLIDPASYSGAPADAGPGTIECLNGWYRLMGAELYIEQFGASSSGVNQAAADGTSGLDNGPAINAAIAFASANGASRIGARGKGRFGVGTKIVLDDERLTFGNGISPFSLDLVALTTNSFISGEGIVEVTKNRASLDGFWLRIPSGVWDQETQTGTQVSGVKTIGTSGNIYHNRVWNVEVIGGYKSFDLQGLEGDFRKTRARGSFAFGYHVTGADNEFSPSCTAADGDIGFYNSSGAEGAMHCVRNRINFHLDGGLPTRMFCFDDTPLETGIWARNLRGAHILTYHGKVGQHANAGATAHYVKLERCRHCTFENVGTYRAQDAATLAVSADAYFLDIPSEWNGDPWSSVRNRFTGYRLDDTEIAQDAATLRRVARNVFQGCEGTHVARLVGDNHQLVGEGVSLAAGATASFERYLSRKPGGAHPHILRVLGKAIVSRSETQDALVGISLRVPILDGTATSFAGTANVTEVEQAGSGNFAVSISNVVYDVVDNRIRFDLTGPANFDSKCEVVLTDVLCDNGAF</sequence>
<dbReference type="RefSeq" id="WP_221431677.1">
    <property type="nucleotide sequence ID" value="NZ_CP081294.1"/>
</dbReference>
<protein>
    <recommendedName>
        <fullName evidence="3">Pectate lyase superfamily protein domain-containing protein</fullName>
    </recommendedName>
</protein>
<evidence type="ECO:0008006" key="3">
    <source>
        <dbReference type="Google" id="ProtNLM"/>
    </source>
</evidence>
<accession>A0ABX9A4H9</accession>
<organism evidence="1 2">
    <name type="scientific">Qipengyuania gelatinilytica</name>
    <dbReference type="NCBI Taxonomy" id="2867231"/>
    <lineage>
        <taxon>Bacteria</taxon>
        <taxon>Pseudomonadati</taxon>
        <taxon>Pseudomonadota</taxon>
        <taxon>Alphaproteobacteria</taxon>
        <taxon>Sphingomonadales</taxon>
        <taxon>Erythrobacteraceae</taxon>
        <taxon>Qipengyuania</taxon>
    </lineage>
</organism>
<proteinExistence type="predicted"/>
<dbReference type="EMBL" id="CP081294">
    <property type="protein sequence ID" value="QZD95952.1"/>
    <property type="molecule type" value="Genomic_DNA"/>
</dbReference>
<evidence type="ECO:0000313" key="2">
    <source>
        <dbReference type="Proteomes" id="UP000824321"/>
    </source>
</evidence>
<evidence type="ECO:0000313" key="1">
    <source>
        <dbReference type="EMBL" id="QZD95952.1"/>
    </source>
</evidence>
<reference evidence="1 2" key="1">
    <citation type="submission" date="2021-08" db="EMBL/GenBank/DDBJ databases">
        <title>Comparative Genomics Analysis of the Genus Qipengyuania Reveals Extensive Genetic Diversity and Metabolic Versatility, Including the Description of Fifteen Novel Species.</title>
        <authorList>
            <person name="Liu Y."/>
        </authorList>
    </citation>
    <scope>NUCLEOTIDE SEQUENCE [LARGE SCALE GENOMIC DNA]</scope>
    <source>
        <strain evidence="1 2">1NDH1</strain>
    </source>
</reference>
<name>A0ABX9A4H9_9SPHN</name>
<dbReference type="Proteomes" id="UP000824321">
    <property type="component" value="Chromosome"/>
</dbReference>
<gene>
    <name evidence="1" type="ORF">K3136_04365</name>
</gene>